<dbReference type="Pfam" id="PF01255">
    <property type="entry name" value="Prenyltransf"/>
    <property type="match status" value="1"/>
</dbReference>
<evidence type="ECO:0000313" key="3">
    <source>
        <dbReference type="EMBL" id="MBU3803763.1"/>
    </source>
</evidence>
<feature type="binding site" evidence="2">
    <location>
        <position position="28"/>
    </location>
    <ligand>
        <name>substrate</name>
    </ligand>
</feature>
<feature type="binding site" evidence="2">
    <location>
        <position position="185"/>
    </location>
    <ligand>
        <name>substrate</name>
    </ligand>
</feature>
<dbReference type="HAMAP" id="MF_01139">
    <property type="entry name" value="ISPT"/>
    <property type="match status" value="1"/>
</dbReference>
<dbReference type="SUPFAM" id="SSF64005">
    <property type="entry name" value="Undecaprenyl diphosphate synthase"/>
    <property type="match status" value="1"/>
</dbReference>
<evidence type="ECO:0000256" key="1">
    <source>
        <dbReference type="ARBA" id="ARBA00022679"/>
    </source>
</evidence>
<dbReference type="AlphaFoldDB" id="A0A9E2NMU9"/>
<gene>
    <name evidence="3" type="ORF">H9872_03260</name>
</gene>
<keyword evidence="2" id="KW-0460">Magnesium</keyword>
<dbReference type="NCBIfam" id="TIGR00055">
    <property type="entry name" value="uppS"/>
    <property type="match status" value="1"/>
</dbReference>
<accession>A0A9E2NMU9</accession>
<feature type="binding site" evidence="2">
    <location>
        <position position="204"/>
    </location>
    <ligand>
        <name>Mg(2+)</name>
        <dbReference type="ChEBI" id="CHEBI:18420"/>
    </ligand>
</feature>
<dbReference type="GO" id="GO:0045547">
    <property type="term" value="F:ditrans,polycis-polyprenyl diphosphate synthase [(2E,6E)-farnesyl diphosphate specific] activity"/>
    <property type="evidence" value="ECO:0007669"/>
    <property type="project" value="TreeGrafter"/>
</dbReference>
<feature type="binding site" evidence="2">
    <location>
        <position position="66"/>
    </location>
    <ligand>
        <name>substrate</name>
    </ligand>
</feature>
<dbReference type="CDD" id="cd00475">
    <property type="entry name" value="Cis_IPPS"/>
    <property type="match status" value="1"/>
</dbReference>
<feature type="binding site" evidence="2">
    <location>
        <position position="32"/>
    </location>
    <ligand>
        <name>substrate</name>
    </ligand>
</feature>
<dbReference type="InterPro" id="IPR036424">
    <property type="entry name" value="UPP_synth-like_sf"/>
</dbReference>
<dbReference type="Gene3D" id="3.40.1180.10">
    <property type="entry name" value="Decaprenyl diphosphate synthase-like"/>
    <property type="match status" value="1"/>
</dbReference>
<dbReference type="InterPro" id="IPR001441">
    <property type="entry name" value="UPP_synth-like"/>
</dbReference>
<dbReference type="GO" id="GO:0016094">
    <property type="term" value="P:polyprenol biosynthetic process"/>
    <property type="evidence" value="ECO:0007669"/>
    <property type="project" value="TreeGrafter"/>
</dbReference>
<protein>
    <recommendedName>
        <fullName evidence="2">Isoprenyl transferase</fullName>
        <ecNumber evidence="2">2.5.1.-</ecNumber>
    </recommendedName>
</protein>
<feature type="active site" evidence="2">
    <location>
        <position position="15"/>
    </location>
</feature>
<feature type="active site" description="Proton acceptor" evidence="2">
    <location>
        <position position="63"/>
    </location>
</feature>
<dbReference type="GO" id="GO:0000287">
    <property type="term" value="F:magnesium ion binding"/>
    <property type="evidence" value="ECO:0007669"/>
    <property type="project" value="UniProtKB-UniRule"/>
</dbReference>
<feature type="binding site" evidence="2">
    <location>
        <position position="20"/>
    </location>
    <ligand>
        <name>substrate</name>
    </ligand>
</feature>
<feature type="binding site" evidence="2">
    <location>
        <begin position="60"/>
        <end position="62"/>
    </location>
    <ligand>
        <name>substrate</name>
    </ligand>
</feature>
<dbReference type="PROSITE" id="PS01066">
    <property type="entry name" value="UPP_SYNTHASE"/>
    <property type="match status" value="1"/>
</dbReference>
<feature type="binding site" evidence="2">
    <location>
        <position position="15"/>
    </location>
    <ligand>
        <name>Mg(2+)</name>
        <dbReference type="ChEBI" id="CHEBI:18420"/>
    </ligand>
</feature>
<sequence>MTERNIPRHIAIIMDGNGRWAKEKGLPRNEGHRRGTKALEKIISYADKIGVEHLTVYAFSTENWKRPQEEVEGLMKLFDRYLDKELKKVDKDNHRFNVIGDLYSNDIPSKLREKILLLQNKTKDKSGMYFHMAFNYGGRDEILRACKKIMKDVEEGKLKGDEMNEDLFSSYLDTINIPDPDLMIRTSGEIRTSNFLPWQLTYTEFYFTSCLWPDFTTKELDKAIDEFNSRKRRFGKSE</sequence>
<dbReference type="NCBIfam" id="NF011405">
    <property type="entry name" value="PRK14830.1"/>
    <property type="match status" value="1"/>
</dbReference>
<comment type="function">
    <text evidence="2">Catalyzes the condensation of isopentenyl diphosphate (IPP) with allylic pyrophosphates generating different type of terpenoids.</text>
</comment>
<dbReference type="InterPro" id="IPR018520">
    <property type="entry name" value="UPP_synth-like_CS"/>
</dbReference>
<evidence type="ECO:0000256" key="2">
    <source>
        <dbReference type="HAMAP-Rule" id="MF_01139"/>
    </source>
</evidence>
<dbReference type="EC" id="2.5.1.-" evidence="2"/>
<comment type="caution">
    <text evidence="3">The sequence shown here is derived from an EMBL/GenBank/DDBJ whole genome shotgun (WGS) entry which is preliminary data.</text>
</comment>
<reference evidence="3" key="1">
    <citation type="journal article" date="2021" name="PeerJ">
        <title>Extensive microbial diversity within the chicken gut microbiome revealed by metagenomics and culture.</title>
        <authorList>
            <person name="Gilroy R."/>
            <person name="Ravi A."/>
            <person name="Getino M."/>
            <person name="Pursley I."/>
            <person name="Horton D.L."/>
            <person name="Alikhan N.F."/>
            <person name="Baker D."/>
            <person name="Gharbi K."/>
            <person name="Hall N."/>
            <person name="Watson M."/>
            <person name="Adriaenssens E.M."/>
            <person name="Foster-Nyarko E."/>
            <person name="Jarju S."/>
            <person name="Secka A."/>
            <person name="Antonio M."/>
            <person name="Oren A."/>
            <person name="Chaudhuri R.R."/>
            <person name="La Ragione R."/>
            <person name="Hildebrand F."/>
            <person name="Pallen M.J."/>
        </authorList>
    </citation>
    <scope>NUCLEOTIDE SEQUENCE</scope>
    <source>
        <strain evidence="3">B5-657</strain>
    </source>
</reference>
<feature type="binding site" evidence="2">
    <location>
        <position position="64"/>
    </location>
    <ligand>
        <name>substrate</name>
    </ligand>
</feature>
<dbReference type="EMBL" id="JAHLFQ010000062">
    <property type="protein sequence ID" value="MBU3803763.1"/>
    <property type="molecule type" value="Genomic_DNA"/>
</dbReference>
<reference evidence="3" key="2">
    <citation type="submission" date="2021-04" db="EMBL/GenBank/DDBJ databases">
        <authorList>
            <person name="Gilroy R."/>
        </authorList>
    </citation>
    <scope>NUCLEOTIDE SEQUENCE</scope>
    <source>
        <strain evidence="3">B5-657</strain>
    </source>
</reference>
<dbReference type="PANTHER" id="PTHR10291">
    <property type="entry name" value="DEHYDRODOLICHYL DIPHOSPHATE SYNTHASE FAMILY MEMBER"/>
    <property type="match status" value="1"/>
</dbReference>
<comment type="subunit">
    <text evidence="2">Homodimer.</text>
</comment>
<comment type="similarity">
    <text evidence="2">Belongs to the UPP synthase family.</text>
</comment>
<organism evidence="3 4">
    <name type="scientific">Candidatus Cellulosilyticum pullistercoris</name>
    <dbReference type="NCBI Taxonomy" id="2838521"/>
    <lineage>
        <taxon>Bacteria</taxon>
        <taxon>Bacillati</taxon>
        <taxon>Bacillota</taxon>
        <taxon>Clostridia</taxon>
        <taxon>Lachnospirales</taxon>
        <taxon>Cellulosilyticaceae</taxon>
        <taxon>Cellulosilyticum</taxon>
    </lineage>
</organism>
<proteinExistence type="inferred from homology"/>
<feature type="binding site" evidence="2">
    <location>
        <begin position="191"/>
        <end position="193"/>
    </location>
    <ligand>
        <name>substrate</name>
    </ligand>
</feature>
<dbReference type="PANTHER" id="PTHR10291:SF0">
    <property type="entry name" value="DEHYDRODOLICHYL DIPHOSPHATE SYNTHASE 2"/>
    <property type="match status" value="1"/>
</dbReference>
<dbReference type="Proteomes" id="UP000824229">
    <property type="component" value="Unassembled WGS sequence"/>
</dbReference>
<name>A0A9E2NMU9_9FIRM</name>
<evidence type="ECO:0000313" key="4">
    <source>
        <dbReference type="Proteomes" id="UP000824229"/>
    </source>
</evidence>
<feature type="binding site" evidence="2">
    <location>
        <begin position="16"/>
        <end position="19"/>
    </location>
    <ligand>
        <name>substrate</name>
    </ligand>
</feature>
<comment type="cofactor">
    <cofactor evidence="2">
        <name>Mg(2+)</name>
        <dbReference type="ChEBI" id="CHEBI:18420"/>
    </cofactor>
    <text evidence="2">Binds 2 magnesium ions per subunit.</text>
</comment>
<keyword evidence="2" id="KW-0479">Metal-binding</keyword>
<keyword evidence="1 2" id="KW-0808">Transferase</keyword>
<dbReference type="FunFam" id="3.40.1180.10:FF:000001">
    <property type="entry name" value="(2E,6E)-farnesyl-diphosphate-specific ditrans,polycis-undecaprenyl-diphosphate synthase"/>
    <property type="match status" value="1"/>
</dbReference>